<evidence type="ECO:0000256" key="8">
    <source>
        <dbReference type="SAM" id="MobiDB-lite"/>
    </source>
</evidence>
<dbReference type="GO" id="GO:0043138">
    <property type="term" value="F:3'-5' DNA helicase activity"/>
    <property type="evidence" value="ECO:0007669"/>
    <property type="project" value="TreeGrafter"/>
</dbReference>
<dbReference type="InterPro" id="IPR014001">
    <property type="entry name" value="Helicase_ATP-bd"/>
</dbReference>
<comment type="caution">
    <text evidence="10">The sequence shown here is derived from an EMBL/GenBank/DDBJ whole genome shotgun (WGS) entry which is preliminary data.</text>
</comment>
<dbReference type="EMBL" id="JABSTU010000006">
    <property type="protein sequence ID" value="KAH8028246.1"/>
    <property type="molecule type" value="Genomic_DNA"/>
</dbReference>
<proteinExistence type="inferred from homology"/>
<dbReference type="PANTHER" id="PTHR14025:SF20">
    <property type="entry name" value="FANCONI ANEMIA GROUP M PROTEIN"/>
    <property type="match status" value="1"/>
</dbReference>
<evidence type="ECO:0000256" key="2">
    <source>
        <dbReference type="ARBA" id="ARBA00009889"/>
    </source>
</evidence>
<dbReference type="FunFam" id="3.40.50.300:FF:000861">
    <property type="entry name" value="Fanconi anemia, complementation group M"/>
    <property type="match status" value="1"/>
</dbReference>
<dbReference type="GO" id="GO:0005634">
    <property type="term" value="C:nucleus"/>
    <property type="evidence" value="ECO:0007669"/>
    <property type="project" value="UniProtKB-SubCell"/>
</dbReference>
<dbReference type="SMART" id="SM00487">
    <property type="entry name" value="DEXDc"/>
    <property type="match status" value="1"/>
</dbReference>
<dbReference type="Pfam" id="PF00270">
    <property type="entry name" value="DEAD"/>
    <property type="match status" value="1"/>
</dbReference>
<dbReference type="PANTHER" id="PTHR14025">
    <property type="entry name" value="FANCONI ANEMIA GROUP M FANCM FAMILY MEMBER"/>
    <property type="match status" value="1"/>
</dbReference>
<evidence type="ECO:0000256" key="7">
    <source>
        <dbReference type="ARBA" id="ARBA00023242"/>
    </source>
</evidence>
<protein>
    <recommendedName>
        <fullName evidence="9">Helicase ATP-binding domain-containing protein</fullName>
    </recommendedName>
</protein>
<keyword evidence="6" id="KW-0067">ATP-binding</keyword>
<evidence type="ECO:0000313" key="11">
    <source>
        <dbReference type="Proteomes" id="UP000821866"/>
    </source>
</evidence>
<sequence length="288" mass="32402">MKQATLLKAWHPKGSAASGVPKPKDKPPDDMVELSDEDDEFLVQAMDETLAGNSTSAFRDGSCSMQKPLEQLEGFDVVAGQTWVYPTNYPVRSYQFNIVQSALFKNTMVILPTGLGKTFIAAVVMYNFYRWYPTGKIVFMAPTRPLVAQQIEACYNIMGIPLEDTMEMTGTVPAGQRAEGWRQRRVFFLTPQVMMNDLLRNALRPHDVRCLVIDEAHKALGSYSYCQVVKEIIKDNNQFRILALSATPGTDVKAVRNVLANLMISHVELRTEDSLDIQAFTQKRTIEK</sequence>
<dbReference type="GO" id="GO:0005524">
    <property type="term" value="F:ATP binding"/>
    <property type="evidence" value="ECO:0007669"/>
    <property type="project" value="UniProtKB-KW"/>
</dbReference>
<evidence type="ECO:0000256" key="1">
    <source>
        <dbReference type="ARBA" id="ARBA00004123"/>
    </source>
</evidence>
<dbReference type="GO" id="GO:0036297">
    <property type="term" value="P:interstrand cross-link repair"/>
    <property type="evidence" value="ECO:0007669"/>
    <property type="project" value="TreeGrafter"/>
</dbReference>
<keyword evidence="11" id="KW-1185">Reference proteome</keyword>
<reference evidence="10" key="1">
    <citation type="journal article" date="2020" name="Cell">
        <title>Large-Scale Comparative Analyses of Tick Genomes Elucidate Their Genetic Diversity and Vector Capacities.</title>
        <authorList>
            <consortium name="Tick Genome and Microbiome Consortium (TIGMIC)"/>
            <person name="Jia N."/>
            <person name="Wang J."/>
            <person name="Shi W."/>
            <person name="Du L."/>
            <person name="Sun Y."/>
            <person name="Zhan W."/>
            <person name="Jiang J.F."/>
            <person name="Wang Q."/>
            <person name="Zhang B."/>
            <person name="Ji P."/>
            <person name="Bell-Sakyi L."/>
            <person name="Cui X.M."/>
            <person name="Yuan T.T."/>
            <person name="Jiang B.G."/>
            <person name="Yang W.F."/>
            <person name="Lam T.T."/>
            <person name="Chang Q.C."/>
            <person name="Ding S.J."/>
            <person name="Wang X.J."/>
            <person name="Zhu J.G."/>
            <person name="Ruan X.D."/>
            <person name="Zhao L."/>
            <person name="Wei J.T."/>
            <person name="Ye R.Z."/>
            <person name="Que T.C."/>
            <person name="Du C.H."/>
            <person name="Zhou Y.H."/>
            <person name="Cheng J.X."/>
            <person name="Dai P.F."/>
            <person name="Guo W.B."/>
            <person name="Han X.H."/>
            <person name="Huang E.J."/>
            <person name="Li L.F."/>
            <person name="Wei W."/>
            <person name="Gao Y.C."/>
            <person name="Liu J.Z."/>
            <person name="Shao H.Z."/>
            <person name="Wang X."/>
            <person name="Wang C.C."/>
            <person name="Yang T.C."/>
            <person name="Huo Q.B."/>
            <person name="Li W."/>
            <person name="Chen H.Y."/>
            <person name="Chen S.E."/>
            <person name="Zhou L.G."/>
            <person name="Ni X.B."/>
            <person name="Tian J.H."/>
            <person name="Sheng Y."/>
            <person name="Liu T."/>
            <person name="Pan Y.S."/>
            <person name="Xia L.Y."/>
            <person name="Li J."/>
            <person name="Zhao F."/>
            <person name="Cao W.C."/>
        </authorList>
    </citation>
    <scope>NUCLEOTIDE SEQUENCE</scope>
    <source>
        <strain evidence="10">Rmic-2018</strain>
    </source>
</reference>
<dbReference type="AlphaFoldDB" id="A0A9J6E1V3"/>
<dbReference type="InterPro" id="IPR044749">
    <property type="entry name" value="FANCM_DEXDc"/>
</dbReference>
<dbReference type="InterPro" id="IPR011545">
    <property type="entry name" value="DEAD/DEAH_box_helicase_dom"/>
</dbReference>
<keyword evidence="7" id="KW-0539">Nucleus</keyword>
<dbReference type="GO" id="GO:0045003">
    <property type="term" value="P:double-strand break repair via synthesis-dependent strand annealing"/>
    <property type="evidence" value="ECO:0007669"/>
    <property type="project" value="TreeGrafter"/>
</dbReference>
<keyword evidence="3" id="KW-0547">Nucleotide-binding</keyword>
<evidence type="ECO:0000256" key="4">
    <source>
        <dbReference type="ARBA" id="ARBA00022801"/>
    </source>
</evidence>
<evidence type="ECO:0000256" key="6">
    <source>
        <dbReference type="ARBA" id="ARBA00022840"/>
    </source>
</evidence>
<accession>A0A9J6E1V3</accession>
<dbReference type="GO" id="GO:0009378">
    <property type="term" value="F:four-way junction helicase activity"/>
    <property type="evidence" value="ECO:0007669"/>
    <property type="project" value="TreeGrafter"/>
</dbReference>
<dbReference type="GO" id="GO:0016787">
    <property type="term" value="F:hydrolase activity"/>
    <property type="evidence" value="ECO:0007669"/>
    <property type="project" value="UniProtKB-KW"/>
</dbReference>
<evidence type="ECO:0000256" key="3">
    <source>
        <dbReference type="ARBA" id="ARBA00022741"/>
    </source>
</evidence>
<feature type="region of interest" description="Disordered" evidence="8">
    <location>
        <begin position="1"/>
        <end position="32"/>
    </location>
</feature>
<keyword evidence="5" id="KW-0347">Helicase</keyword>
<dbReference type="GO" id="GO:0000400">
    <property type="term" value="F:four-way junction DNA binding"/>
    <property type="evidence" value="ECO:0007669"/>
    <property type="project" value="TreeGrafter"/>
</dbReference>
<name>A0A9J6E1V3_RHIMP</name>
<dbReference type="Proteomes" id="UP000821866">
    <property type="component" value="Chromosome 4"/>
</dbReference>
<dbReference type="VEuPathDB" id="VectorBase:LOC119168212"/>
<dbReference type="Gene3D" id="3.40.50.300">
    <property type="entry name" value="P-loop containing nucleotide triphosphate hydrolases"/>
    <property type="match status" value="1"/>
</dbReference>
<organism evidence="10 11">
    <name type="scientific">Rhipicephalus microplus</name>
    <name type="common">Cattle tick</name>
    <name type="synonym">Boophilus microplus</name>
    <dbReference type="NCBI Taxonomy" id="6941"/>
    <lineage>
        <taxon>Eukaryota</taxon>
        <taxon>Metazoa</taxon>
        <taxon>Ecdysozoa</taxon>
        <taxon>Arthropoda</taxon>
        <taxon>Chelicerata</taxon>
        <taxon>Arachnida</taxon>
        <taxon>Acari</taxon>
        <taxon>Parasitiformes</taxon>
        <taxon>Ixodida</taxon>
        <taxon>Ixodoidea</taxon>
        <taxon>Ixodidae</taxon>
        <taxon>Rhipicephalinae</taxon>
        <taxon>Rhipicephalus</taxon>
        <taxon>Boophilus</taxon>
    </lineage>
</organism>
<gene>
    <name evidence="10" type="ORF">HPB51_014201</name>
</gene>
<evidence type="ECO:0000259" key="9">
    <source>
        <dbReference type="PROSITE" id="PS51192"/>
    </source>
</evidence>
<reference evidence="10" key="2">
    <citation type="submission" date="2021-09" db="EMBL/GenBank/DDBJ databases">
        <authorList>
            <person name="Jia N."/>
            <person name="Wang J."/>
            <person name="Shi W."/>
            <person name="Du L."/>
            <person name="Sun Y."/>
            <person name="Zhan W."/>
            <person name="Jiang J."/>
            <person name="Wang Q."/>
            <person name="Zhang B."/>
            <person name="Ji P."/>
            <person name="Sakyi L.B."/>
            <person name="Cui X."/>
            <person name="Yuan T."/>
            <person name="Jiang B."/>
            <person name="Yang W."/>
            <person name="Lam T.T.-Y."/>
            <person name="Chang Q."/>
            <person name="Ding S."/>
            <person name="Wang X."/>
            <person name="Zhu J."/>
            <person name="Ruan X."/>
            <person name="Zhao L."/>
            <person name="Wei J."/>
            <person name="Que T."/>
            <person name="Du C."/>
            <person name="Cheng J."/>
            <person name="Dai P."/>
            <person name="Han X."/>
            <person name="Huang E."/>
            <person name="Gao Y."/>
            <person name="Liu J."/>
            <person name="Shao H."/>
            <person name="Ye R."/>
            <person name="Li L."/>
            <person name="Wei W."/>
            <person name="Wang X."/>
            <person name="Wang C."/>
            <person name="Huo Q."/>
            <person name="Li W."/>
            <person name="Guo W."/>
            <person name="Chen H."/>
            <person name="Chen S."/>
            <person name="Zhou L."/>
            <person name="Zhou L."/>
            <person name="Ni X."/>
            <person name="Tian J."/>
            <person name="Zhou Y."/>
            <person name="Sheng Y."/>
            <person name="Liu T."/>
            <person name="Pan Y."/>
            <person name="Xia L."/>
            <person name="Li J."/>
            <person name="Zhao F."/>
            <person name="Cao W."/>
        </authorList>
    </citation>
    <scope>NUCLEOTIDE SEQUENCE</scope>
    <source>
        <strain evidence="10">Rmic-2018</strain>
        <tissue evidence="10">Larvae</tissue>
    </source>
</reference>
<keyword evidence="4" id="KW-0378">Hydrolase</keyword>
<evidence type="ECO:0000313" key="10">
    <source>
        <dbReference type="EMBL" id="KAH8028246.1"/>
    </source>
</evidence>
<feature type="domain" description="Helicase ATP-binding" evidence="9">
    <location>
        <begin position="98"/>
        <end position="266"/>
    </location>
</feature>
<comment type="subcellular location">
    <subcellularLocation>
        <location evidence="1">Nucleus</location>
    </subcellularLocation>
</comment>
<dbReference type="CDD" id="cd18033">
    <property type="entry name" value="DEXDc_FANCM"/>
    <property type="match status" value="1"/>
</dbReference>
<comment type="similarity">
    <text evidence="2">Belongs to the DEAD box helicase family. DEAH subfamily. FANCM sub-subfamily.</text>
</comment>
<dbReference type="PROSITE" id="PS51192">
    <property type="entry name" value="HELICASE_ATP_BIND_1"/>
    <property type="match status" value="1"/>
</dbReference>
<dbReference type="SUPFAM" id="SSF52540">
    <property type="entry name" value="P-loop containing nucleoside triphosphate hydrolases"/>
    <property type="match status" value="1"/>
</dbReference>
<evidence type="ECO:0000256" key="5">
    <source>
        <dbReference type="ARBA" id="ARBA00022806"/>
    </source>
</evidence>
<dbReference type="InterPro" id="IPR027417">
    <property type="entry name" value="P-loop_NTPase"/>
</dbReference>